<sequence length="161" mass="17625">MADELRKTTITFSRPVRFPCGNRVLPAGVYWIEWRQRRRDGAETPQAPETEVLLRLGAEPGAETLTVQWGALCAALAGDQHCAGRSRKQPVDELLADPLVRLVMSSDGVTDHTLRRSLRAARLGRMGRTALGGRLRVGRPQVSGHAPGLDERGVRSPEARG</sequence>
<feature type="region of interest" description="Disordered" evidence="1">
    <location>
        <begin position="136"/>
        <end position="161"/>
    </location>
</feature>
<name>A0A8J7M589_9RHOB</name>
<organism evidence="2 3">
    <name type="scientific">Thermohalobaculum xanthum</name>
    <dbReference type="NCBI Taxonomy" id="2753746"/>
    <lineage>
        <taxon>Bacteria</taxon>
        <taxon>Pseudomonadati</taxon>
        <taxon>Pseudomonadota</taxon>
        <taxon>Alphaproteobacteria</taxon>
        <taxon>Rhodobacterales</taxon>
        <taxon>Paracoccaceae</taxon>
        <taxon>Thermohalobaculum</taxon>
    </lineage>
</organism>
<keyword evidence="3" id="KW-1185">Reference proteome</keyword>
<evidence type="ECO:0000313" key="3">
    <source>
        <dbReference type="Proteomes" id="UP000655420"/>
    </source>
</evidence>
<comment type="caution">
    <text evidence="2">The sequence shown here is derived from an EMBL/GenBank/DDBJ whole genome shotgun (WGS) entry which is preliminary data.</text>
</comment>
<evidence type="ECO:0000256" key="1">
    <source>
        <dbReference type="SAM" id="MobiDB-lite"/>
    </source>
</evidence>
<reference evidence="2" key="1">
    <citation type="submission" date="2020-12" db="EMBL/GenBank/DDBJ databases">
        <title>Bacterial taxonomy.</title>
        <authorList>
            <person name="Pan X."/>
        </authorList>
    </citation>
    <scope>NUCLEOTIDE SEQUENCE</scope>
    <source>
        <strain evidence="2">M0105</strain>
    </source>
</reference>
<accession>A0A8J7M589</accession>
<dbReference type="AlphaFoldDB" id="A0A8J7M589"/>
<dbReference type="Proteomes" id="UP000655420">
    <property type="component" value="Unassembled WGS sequence"/>
</dbReference>
<gene>
    <name evidence="2" type="ORF">H0I76_05630</name>
</gene>
<feature type="compositionally biased region" description="Basic and acidic residues" evidence="1">
    <location>
        <begin position="148"/>
        <end position="161"/>
    </location>
</feature>
<protein>
    <submittedName>
        <fullName evidence="2">Uncharacterized protein</fullName>
    </submittedName>
</protein>
<dbReference type="EMBL" id="JAEHHL010000002">
    <property type="protein sequence ID" value="MBK0398659.1"/>
    <property type="molecule type" value="Genomic_DNA"/>
</dbReference>
<dbReference type="RefSeq" id="WP_200608133.1">
    <property type="nucleotide sequence ID" value="NZ_JAEHHL010000002.1"/>
</dbReference>
<proteinExistence type="predicted"/>
<evidence type="ECO:0000313" key="2">
    <source>
        <dbReference type="EMBL" id="MBK0398659.1"/>
    </source>
</evidence>